<keyword evidence="2" id="KW-0805">Transcription regulation</keyword>
<keyword evidence="4" id="KW-0675">Receptor</keyword>
<evidence type="ECO:0000256" key="4">
    <source>
        <dbReference type="ARBA" id="ARBA00023170"/>
    </source>
</evidence>
<evidence type="ECO:0000313" key="7">
    <source>
        <dbReference type="WBParaSite" id="PSU_v2.g11358.t1"/>
    </source>
</evidence>
<protein>
    <submittedName>
        <fullName evidence="7">NR LBD domain-containing protein</fullName>
    </submittedName>
</protein>
<comment type="similarity">
    <text evidence="1">Belongs to the nuclear hormone receptor family.</text>
</comment>
<accession>A0A914Y0G5</accession>
<proteinExistence type="inferred from homology"/>
<sequence>MSNGMYVSMSETSEVGWENEKEITSEIKKMIYMPLMHRVINEIIKPMKEINLTSLEYCVLKALISWKGSIHLVSPNCKEILKREMDVLLASLHHHYIKQQMNENTIAERMGNLILLVSNVFCVSLECIENHHKVEFFDLWQLDSLLIKLLKVGM</sequence>
<evidence type="ECO:0000256" key="2">
    <source>
        <dbReference type="ARBA" id="ARBA00023015"/>
    </source>
</evidence>
<dbReference type="PROSITE" id="PS51843">
    <property type="entry name" value="NR_LBD"/>
    <property type="match status" value="1"/>
</dbReference>
<evidence type="ECO:0000256" key="3">
    <source>
        <dbReference type="ARBA" id="ARBA00023163"/>
    </source>
</evidence>
<dbReference type="AlphaFoldDB" id="A0A914Y0G5"/>
<evidence type="ECO:0000313" key="6">
    <source>
        <dbReference type="Proteomes" id="UP000887577"/>
    </source>
</evidence>
<reference evidence="7" key="1">
    <citation type="submission" date="2022-11" db="UniProtKB">
        <authorList>
            <consortium name="WormBaseParasite"/>
        </authorList>
    </citation>
    <scope>IDENTIFICATION</scope>
</reference>
<organism evidence="6 7">
    <name type="scientific">Panagrolaimus superbus</name>
    <dbReference type="NCBI Taxonomy" id="310955"/>
    <lineage>
        <taxon>Eukaryota</taxon>
        <taxon>Metazoa</taxon>
        <taxon>Ecdysozoa</taxon>
        <taxon>Nematoda</taxon>
        <taxon>Chromadorea</taxon>
        <taxon>Rhabditida</taxon>
        <taxon>Tylenchina</taxon>
        <taxon>Panagrolaimomorpha</taxon>
        <taxon>Panagrolaimoidea</taxon>
        <taxon>Panagrolaimidae</taxon>
        <taxon>Panagrolaimus</taxon>
    </lineage>
</organism>
<keyword evidence="3" id="KW-0804">Transcription</keyword>
<dbReference type="PANTHER" id="PTHR46397">
    <property type="entry name" value="NUCLEAR HORMONE RECEPTOR FAMILY-RELATED"/>
    <property type="match status" value="1"/>
</dbReference>
<keyword evidence="6" id="KW-1185">Reference proteome</keyword>
<dbReference type="Gene3D" id="1.10.565.10">
    <property type="entry name" value="Retinoid X Receptor"/>
    <property type="match status" value="1"/>
</dbReference>
<name>A0A914Y0G5_9BILA</name>
<dbReference type="InterPro" id="IPR000536">
    <property type="entry name" value="Nucl_hrmn_rcpt_lig-bd"/>
</dbReference>
<dbReference type="SUPFAM" id="SSF48508">
    <property type="entry name" value="Nuclear receptor ligand-binding domain"/>
    <property type="match status" value="1"/>
</dbReference>
<feature type="domain" description="NR LBD" evidence="5">
    <location>
        <begin position="1"/>
        <end position="153"/>
    </location>
</feature>
<dbReference type="WBParaSite" id="PSU_v2.g11358.t1">
    <property type="protein sequence ID" value="PSU_v2.g11358.t1"/>
    <property type="gene ID" value="PSU_v2.g11358"/>
</dbReference>
<evidence type="ECO:0000256" key="1">
    <source>
        <dbReference type="ARBA" id="ARBA00005993"/>
    </source>
</evidence>
<dbReference type="Pfam" id="PF00104">
    <property type="entry name" value="Hormone_recep"/>
    <property type="match status" value="1"/>
</dbReference>
<dbReference type="InterPro" id="IPR035500">
    <property type="entry name" value="NHR-like_dom_sf"/>
</dbReference>
<dbReference type="Proteomes" id="UP000887577">
    <property type="component" value="Unplaced"/>
</dbReference>
<dbReference type="PANTHER" id="PTHR46397:SF5">
    <property type="entry name" value="NUCLEAR HORMONE RECEPTOR FAMILY MEMBER NHR-20"/>
    <property type="match status" value="1"/>
</dbReference>
<evidence type="ECO:0000259" key="5">
    <source>
        <dbReference type="PROSITE" id="PS51843"/>
    </source>
</evidence>